<accession>A0ABV2L060</accession>
<gene>
    <name evidence="2" type="ORF">ABID43_000727</name>
</gene>
<dbReference type="InterPro" id="IPR000305">
    <property type="entry name" value="GIY-YIG_endonuc"/>
</dbReference>
<keyword evidence="3" id="KW-1185">Reference proteome</keyword>
<evidence type="ECO:0000313" key="3">
    <source>
        <dbReference type="Proteomes" id="UP001549145"/>
    </source>
</evidence>
<dbReference type="PROSITE" id="PS50164">
    <property type="entry name" value="GIY_YIG"/>
    <property type="match status" value="1"/>
</dbReference>
<dbReference type="RefSeq" id="WP_238281374.1">
    <property type="nucleotide sequence ID" value="NZ_BPQL01000122.1"/>
</dbReference>
<comment type="caution">
    <text evidence="2">The sequence shown here is derived from an EMBL/GenBank/DDBJ whole genome shotgun (WGS) entry which is preliminary data.</text>
</comment>
<protein>
    <recommendedName>
        <fullName evidence="1">GIY-YIG domain-containing protein</fullName>
    </recommendedName>
</protein>
<dbReference type="EMBL" id="JBEPMM010000001">
    <property type="protein sequence ID" value="MET3691208.1"/>
    <property type="molecule type" value="Genomic_DNA"/>
</dbReference>
<dbReference type="Proteomes" id="UP001549145">
    <property type="component" value="Unassembled WGS sequence"/>
</dbReference>
<name>A0ABV2L060_9HYPH</name>
<proteinExistence type="predicted"/>
<sequence>MPIMFNSLLVEAGVEPNTVRLVRHHTNAANVIRSPYRLWRENVAAFEQYQNVQGQDRFEVGRKVASFVRSPAGETLFVGLYDVTALGVAPEGFLDPVTGANLEGYHLYEMEICEQLSEFRGRLSIEWGLGALAWVQLAHRQNKAVREIRIAFQDEPYPGHFLFRCRLSDVSSLPSVWIERLREAKGVYVLTSADSGEHYVGSAAGTGGFHQRWLQHAAIGGAAVGLQAHAAPDYQVAILQVAAGFESEADIVRIENEWMRKIQSRTMGLNRQPQTALPPEGVEQT</sequence>
<organism evidence="2 3">
    <name type="scientific">Methylobacterium goesingense</name>
    <dbReference type="NCBI Taxonomy" id="243690"/>
    <lineage>
        <taxon>Bacteria</taxon>
        <taxon>Pseudomonadati</taxon>
        <taxon>Pseudomonadota</taxon>
        <taxon>Alphaproteobacteria</taxon>
        <taxon>Hyphomicrobiales</taxon>
        <taxon>Methylobacteriaceae</taxon>
        <taxon>Methylobacterium</taxon>
    </lineage>
</organism>
<feature type="domain" description="GIY-YIG" evidence="1">
    <location>
        <begin position="183"/>
        <end position="271"/>
    </location>
</feature>
<dbReference type="SUPFAM" id="SSF82771">
    <property type="entry name" value="GIY-YIG endonuclease"/>
    <property type="match status" value="1"/>
</dbReference>
<evidence type="ECO:0000259" key="1">
    <source>
        <dbReference type="PROSITE" id="PS50164"/>
    </source>
</evidence>
<reference evidence="2 3" key="1">
    <citation type="submission" date="2024-06" db="EMBL/GenBank/DDBJ databases">
        <title>Genomic Encyclopedia of Type Strains, Phase IV (KMG-IV): sequencing the most valuable type-strain genomes for metagenomic binning, comparative biology and taxonomic classification.</title>
        <authorList>
            <person name="Goeker M."/>
        </authorList>
    </citation>
    <scope>NUCLEOTIDE SEQUENCE [LARGE SCALE GENOMIC DNA]</scope>
    <source>
        <strain evidence="2 3">DSM 21331</strain>
    </source>
</reference>
<evidence type="ECO:0000313" key="2">
    <source>
        <dbReference type="EMBL" id="MET3691208.1"/>
    </source>
</evidence>
<dbReference type="InterPro" id="IPR035901">
    <property type="entry name" value="GIY-YIG_endonuc_sf"/>
</dbReference>